<protein>
    <recommendedName>
        <fullName evidence="2">UspA domain-containing protein</fullName>
    </recommendedName>
</protein>
<keyword evidence="1" id="KW-0472">Membrane</keyword>
<dbReference type="Pfam" id="PF00582">
    <property type="entry name" value="Usp"/>
    <property type="match status" value="1"/>
</dbReference>
<evidence type="ECO:0000259" key="2">
    <source>
        <dbReference type="Pfam" id="PF00582"/>
    </source>
</evidence>
<name>A0A2A6RP53_9CHLR</name>
<dbReference type="PANTHER" id="PTHR20992">
    <property type="entry name" value="AT15442P-RELATED"/>
    <property type="match status" value="1"/>
</dbReference>
<feature type="transmembrane region" description="Helical" evidence="1">
    <location>
        <begin position="455"/>
        <end position="482"/>
    </location>
</feature>
<dbReference type="Proteomes" id="UP000220527">
    <property type="component" value="Unassembled WGS sequence"/>
</dbReference>
<dbReference type="Gene3D" id="3.40.50.12370">
    <property type="match status" value="1"/>
</dbReference>
<evidence type="ECO:0000313" key="3">
    <source>
        <dbReference type="EMBL" id="PDW04733.1"/>
    </source>
</evidence>
<dbReference type="OrthoDB" id="9790659at2"/>
<evidence type="ECO:0000313" key="4">
    <source>
        <dbReference type="Proteomes" id="UP000220527"/>
    </source>
</evidence>
<accession>A0A2A6RP53</accession>
<feature type="transmembrane region" description="Helical" evidence="1">
    <location>
        <begin position="331"/>
        <end position="354"/>
    </location>
</feature>
<dbReference type="InterPro" id="IPR005240">
    <property type="entry name" value="DUF389"/>
</dbReference>
<keyword evidence="1" id="KW-1133">Transmembrane helix</keyword>
<keyword evidence="1" id="KW-0812">Transmembrane</keyword>
<organism evidence="3 4">
    <name type="scientific">Candidatus Viridilinea mediisalina</name>
    <dbReference type="NCBI Taxonomy" id="2024553"/>
    <lineage>
        <taxon>Bacteria</taxon>
        <taxon>Bacillati</taxon>
        <taxon>Chloroflexota</taxon>
        <taxon>Chloroflexia</taxon>
        <taxon>Chloroflexales</taxon>
        <taxon>Chloroflexineae</taxon>
        <taxon>Oscillochloridaceae</taxon>
        <taxon>Candidatus Viridilinea</taxon>
    </lineage>
</organism>
<dbReference type="SUPFAM" id="SSF52402">
    <property type="entry name" value="Adenine nucleotide alpha hydrolases-like"/>
    <property type="match status" value="1"/>
</dbReference>
<dbReference type="PANTHER" id="PTHR20992:SF9">
    <property type="entry name" value="AT15442P-RELATED"/>
    <property type="match status" value="1"/>
</dbReference>
<dbReference type="Pfam" id="PF04087">
    <property type="entry name" value="DUF389"/>
    <property type="match status" value="1"/>
</dbReference>
<feature type="transmembrane region" description="Helical" evidence="1">
    <location>
        <begin position="366"/>
        <end position="388"/>
    </location>
</feature>
<dbReference type="InterPro" id="IPR006016">
    <property type="entry name" value="UspA"/>
</dbReference>
<dbReference type="AlphaFoldDB" id="A0A2A6RP53"/>
<proteinExistence type="predicted"/>
<dbReference type="EMBL" id="NQWI01000005">
    <property type="protein sequence ID" value="PDW04733.1"/>
    <property type="molecule type" value="Genomic_DNA"/>
</dbReference>
<reference evidence="4" key="1">
    <citation type="submission" date="2017-08" db="EMBL/GenBank/DDBJ databases">
        <authorList>
            <person name="Grouzdev D.S."/>
            <person name="Gaisin V.A."/>
            <person name="Rysina M.S."/>
            <person name="Gorlenko V.M."/>
        </authorList>
    </citation>
    <scope>NUCLEOTIDE SEQUENCE [LARGE SCALE GENOMIC DNA]</scope>
    <source>
        <strain evidence="4">Kir15-3F</strain>
    </source>
</reference>
<dbReference type="RefSeq" id="WP_097642468.1">
    <property type="nucleotide sequence ID" value="NZ_NQWI01000005.1"/>
</dbReference>
<feature type="transmembrane region" description="Helical" evidence="1">
    <location>
        <begin position="306"/>
        <end position="325"/>
    </location>
</feature>
<feature type="transmembrane region" description="Helical" evidence="1">
    <location>
        <begin position="400"/>
        <end position="419"/>
    </location>
</feature>
<sequence length="596" mass="63700">MLQKPHYTSGNVIVAVDEPEPVEEMVRMAALLSEGKHARIIALSVSLGLVENEEESVGTIEQIVKRLASEGVPVSSLVVSATSVARGILDAAREYGADLILLGLSRDPAQRSGVGAIAENVAATSPCPVVIYRPAQADIRQVLIACAVTDLSEAALRVGARLAEHIERPMRLVTVGNAQSGGATRRYLRRRLRHTGLDPDMAREHLDDPDPVKGIFKRADAQTLLVTGYDYPDPEEQDWFYSQVATALLRGADGAVVLVIRDRGEPRNAKQTPLLTRTLRWLRPTITPVEQRELIGRAAQMSRTSLDYNVLVVIAAILATLGLLANSNAVIIGAMLVAPLMSPLIAFAIAMAAGRLDVVQRAVLTLFEGFLLAFSLALLIGALSPGLLVTSEMAARGNPTLIDMGVALAAGVIAAYAQARKDIPAALAGVAIAAALMPPICTVGMGVAIGDAPLYQGALLLFIANISAIMFAAGATFLYLGVRPRAKHEPRARRIGSIIGVTLFGLILAMIIGFVVNPVSHARIEQELRTAMPHTELVDLELRRSDPLRIIATVRREAGQPLVAAEVASAREELERSLGRPLQLDIIVQQVVRSEP</sequence>
<dbReference type="CDD" id="cd00293">
    <property type="entry name" value="USP-like"/>
    <property type="match status" value="1"/>
</dbReference>
<gene>
    <name evidence="3" type="ORF">CJ255_02230</name>
</gene>
<feature type="domain" description="UspA" evidence="2">
    <location>
        <begin position="11"/>
        <end position="133"/>
    </location>
</feature>
<evidence type="ECO:0000256" key="1">
    <source>
        <dbReference type="SAM" id="Phobius"/>
    </source>
</evidence>
<keyword evidence="4" id="KW-1185">Reference proteome</keyword>
<comment type="caution">
    <text evidence="3">The sequence shown here is derived from an EMBL/GenBank/DDBJ whole genome shotgun (WGS) entry which is preliminary data.</text>
</comment>
<feature type="transmembrane region" description="Helical" evidence="1">
    <location>
        <begin position="494"/>
        <end position="516"/>
    </location>
</feature>
<feature type="transmembrane region" description="Helical" evidence="1">
    <location>
        <begin position="426"/>
        <end position="449"/>
    </location>
</feature>